<reference evidence="7" key="1">
    <citation type="journal article" date="2015" name="Genome Announc.">
        <title>Draft genome sequence of Talaromyces cellulolyticus strain Y-94, a source of lignocellulosic biomass-degrading enzymes.</title>
        <authorList>
            <person name="Fujii T."/>
            <person name="Koike H."/>
            <person name="Sawayama S."/>
            <person name="Yano S."/>
            <person name="Inoue H."/>
        </authorList>
    </citation>
    <scope>NUCLEOTIDE SEQUENCE [LARGE SCALE GENOMIC DNA]</scope>
    <source>
        <strain evidence="7">Y-94</strain>
    </source>
</reference>
<comment type="caution">
    <text evidence="6">The sequence shown here is derived from an EMBL/GenBank/DDBJ whole genome shotgun (WGS) entry which is preliminary data.</text>
</comment>
<dbReference type="GO" id="GO:0050661">
    <property type="term" value="F:NADP binding"/>
    <property type="evidence" value="ECO:0007669"/>
    <property type="project" value="InterPro"/>
</dbReference>
<dbReference type="SUPFAM" id="SSF51905">
    <property type="entry name" value="FAD/NAD(P)-binding domain"/>
    <property type="match status" value="2"/>
</dbReference>
<dbReference type="PRINTS" id="PR00370">
    <property type="entry name" value="FMOXYGENASE"/>
</dbReference>
<comment type="similarity">
    <text evidence="1">Belongs to the FMO family.</text>
</comment>
<accession>A0A6V8HHV7</accession>
<keyword evidence="4" id="KW-0521">NADP</keyword>
<evidence type="ECO:0000256" key="5">
    <source>
        <dbReference type="ARBA" id="ARBA00023002"/>
    </source>
</evidence>
<dbReference type="InterPro" id="IPR050346">
    <property type="entry name" value="FMO-like"/>
</dbReference>
<gene>
    <name evidence="6" type="ORF">TCE0_042f14507</name>
</gene>
<dbReference type="Pfam" id="PF00743">
    <property type="entry name" value="FMO-like"/>
    <property type="match status" value="1"/>
</dbReference>
<evidence type="ECO:0000256" key="4">
    <source>
        <dbReference type="ARBA" id="ARBA00022857"/>
    </source>
</evidence>
<dbReference type="PIRSF" id="PIRSF000332">
    <property type="entry name" value="FMO"/>
    <property type="match status" value="1"/>
</dbReference>
<evidence type="ECO:0000256" key="1">
    <source>
        <dbReference type="ARBA" id="ARBA00009183"/>
    </source>
</evidence>
<organism evidence="6 7">
    <name type="scientific">Talaromyces pinophilus</name>
    <name type="common">Penicillium pinophilum</name>
    <dbReference type="NCBI Taxonomy" id="128442"/>
    <lineage>
        <taxon>Eukaryota</taxon>
        <taxon>Fungi</taxon>
        <taxon>Dikarya</taxon>
        <taxon>Ascomycota</taxon>
        <taxon>Pezizomycotina</taxon>
        <taxon>Eurotiomycetes</taxon>
        <taxon>Eurotiomycetidae</taxon>
        <taxon>Eurotiales</taxon>
        <taxon>Trichocomaceae</taxon>
        <taxon>Talaromyces</taxon>
        <taxon>Talaromyces sect. Talaromyces</taxon>
    </lineage>
</organism>
<proteinExistence type="inferred from homology"/>
<dbReference type="PANTHER" id="PTHR23023">
    <property type="entry name" value="DIMETHYLANILINE MONOOXYGENASE"/>
    <property type="match status" value="1"/>
</dbReference>
<dbReference type="GO" id="GO:0004499">
    <property type="term" value="F:N,N-dimethylaniline monooxygenase activity"/>
    <property type="evidence" value="ECO:0007669"/>
    <property type="project" value="InterPro"/>
</dbReference>
<name>A0A6V8HHV7_TALPI</name>
<evidence type="ECO:0000256" key="3">
    <source>
        <dbReference type="ARBA" id="ARBA00022827"/>
    </source>
</evidence>
<keyword evidence="2" id="KW-0285">Flavoprotein</keyword>
<dbReference type="InterPro" id="IPR000960">
    <property type="entry name" value="Flavin_mOase"/>
</dbReference>
<dbReference type="GO" id="GO:0050660">
    <property type="term" value="F:flavin adenine dinucleotide binding"/>
    <property type="evidence" value="ECO:0007669"/>
    <property type="project" value="InterPro"/>
</dbReference>
<dbReference type="Gene3D" id="3.50.50.60">
    <property type="entry name" value="FAD/NAD(P)-binding domain"/>
    <property type="match status" value="1"/>
</dbReference>
<keyword evidence="5" id="KW-0560">Oxidoreductase</keyword>
<dbReference type="InterPro" id="IPR036188">
    <property type="entry name" value="FAD/NAD-bd_sf"/>
</dbReference>
<dbReference type="AlphaFoldDB" id="A0A6V8HHV7"/>
<keyword evidence="3" id="KW-0274">FAD</keyword>
<sequence>MNALKMTTRKASMNQPSTVAVIGAGSSGLSMLKTLREDGFKVTCYERRSQVGGLWAWSDKKDVTTALKTTTANISKYTCGMSDFPMPDEYPPHLTQAQFQSYMQSYAEHFNLLPDIVFDAKLEQVYRNESNSKWLLHLNINGKPQIEEYDKVAFTHGYQTKAKVPQFAGQEQFEGELVHAQEFKSPERFRDKKVIVVGIGSTAGDIIETLLPVASKVYVSHRHGTAIISRWKGDKPTDLIVSWRRRQISQFLTRNFPKMMRWLSVAGTEFLMKSRWGKLDPEWNLLPFPSPLLVLPSASEIIIPALQNGSLTSLHGVKEFVGPKSVEFTDGTIIDEVDAVICATGYTADFTVAPFIETSQPIGPEGPSVRRLWKNIFPPKYADSIVMLCYSAYGKNNGFSFCDVSSMAISNIWRGVHPLPSQEQMEKDIDEHHRWIVSNWELHNGIDPSMVRPWDYQGFVHDAAGTGMENLGWGWKGWKFFFKDPKMSYLMNNGVETAHAFRYFETGKRKVWPGAREAILHANEAIKQMSQESR</sequence>
<protein>
    <submittedName>
        <fullName evidence="6">Uncharacterized protein</fullName>
    </submittedName>
</protein>
<dbReference type="InterPro" id="IPR020946">
    <property type="entry name" value="Flavin_mOase-like"/>
</dbReference>
<evidence type="ECO:0000313" key="6">
    <source>
        <dbReference type="EMBL" id="GAM41409.1"/>
    </source>
</evidence>
<evidence type="ECO:0000256" key="2">
    <source>
        <dbReference type="ARBA" id="ARBA00022630"/>
    </source>
</evidence>
<keyword evidence="7" id="KW-1185">Reference proteome</keyword>
<dbReference type="Proteomes" id="UP000053095">
    <property type="component" value="Unassembled WGS sequence"/>
</dbReference>
<evidence type="ECO:0000313" key="7">
    <source>
        <dbReference type="Proteomes" id="UP000053095"/>
    </source>
</evidence>
<dbReference type="EMBL" id="DF933838">
    <property type="protein sequence ID" value="GAM41409.1"/>
    <property type="molecule type" value="Genomic_DNA"/>
</dbReference>